<dbReference type="SMART" id="SM00220">
    <property type="entry name" value="S_TKc"/>
    <property type="match status" value="1"/>
</dbReference>
<dbReference type="GO" id="GO:0005524">
    <property type="term" value="F:ATP binding"/>
    <property type="evidence" value="ECO:0007669"/>
    <property type="project" value="InterPro"/>
</dbReference>
<feature type="domain" description="Protein kinase" evidence="2">
    <location>
        <begin position="69"/>
        <end position="392"/>
    </location>
</feature>
<dbReference type="PROSITE" id="PS50011">
    <property type="entry name" value="PROTEIN_KINASE_DOM"/>
    <property type="match status" value="2"/>
</dbReference>
<reference evidence="3" key="1">
    <citation type="submission" date="2022-12" db="EMBL/GenBank/DDBJ databases">
        <title>Genome assemblies of Blomia tropicalis.</title>
        <authorList>
            <person name="Cui Y."/>
        </authorList>
    </citation>
    <scope>NUCLEOTIDE SEQUENCE</scope>
    <source>
        <tissue evidence="3">Adult mites</tissue>
    </source>
</reference>
<evidence type="ECO:0000313" key="4">
    <source>
        <dbReference type="Proteomes" id="UP001142055"/>
    </source>
</evidence>
<feature type="region of interest" description="Disordered" evidence="1">
    <location>
        <begin position="699"/>
        <end position="759"/>
    </location>
</feature>
<name>A0A9Q0RLU0_BLOTA</name>
<feature type="domain" description="Protein kinase" evidence="2">
    <location>
        <begin position="388"/>
        <end position="719"/>
    </location>
</feature>
<dbReference type="SUPFAM" id="SSF56112">
    <property type="entry name" value="Protein kinase-like (PK-like)"/>
    <property type="match status" value="2"/>
</dbReference>
<dbReference type="GO" id="GO:0004674">
    <property type="term" value="F:protein serine/threonine kinase activity"/>
    <property type="evidence" value="ECO:0007669"/>
    <property type="project" value="TreeGrafter"/>
</dbReference>
<gene>
    <name evidence="3" type="ORF">RDWZM_006500</name>
</gene>
<evidence type="ECO:0000313" key="3">
    <source>
        <dbReference type="EMBL" id="KAJ6220688.1"/>
    </source>
</evidence>
<comment type="caution">
    <text evidence="3">The sequence shown here is derived from an EMBL/GenBank/DDBJ whole genome shotgun (WGS) entry which is preliminary data.</text>
</comment>
<dbReference type="PANTHER" id="PTHR44167:SF18">
    <property type="entry name" value="PROTEIN KINASE DOMAIN-CONTAINING PROTEIN"/>
    <property type="match status" value="1"/>
</dbReference>
<dbReference type="EMBL" id="JAPWDV010000002">
    <property type="protein sequence ID" value="KAJ6220688.1"/>
    <property type="molecule type" value="Genomic_DNA"/>
</dbReference>
<dbReference type="GO" id="GO:0044773">
    <property type="term" value="P:mitotic DNA damage checkpoint signaling"/>
    <property type="evidence" value="ECO:0007669"/>
    <property type="project" value="TreeGrafter"/>
</dbReference>
<evidence type="ECO:0000256" key="1">
    <source>
        <dbReference type="SAM" id="MobiDB-lite"/>
    </source>
</evidence>
<dbReference type="GO" id="GO:0005737">
    <property type="term" value="C:cytoplasm"/>
    <property type="evidence" value="ECO:0007669"/>
    <property type="project" value="TreeGrafter"/>
</dbReference>
<dbReference type="AlphaFoldDB" id="A0A9Q0RLU0"/>
<dbReference type="Pfam" id="PF00069">
    <property type="entry name" value="Pkinase"/>
    <property type="match status" value="2"/>
</dbReference>
<dbReference type="InterPro" id="IPR011009">
    <property type="entry name" value="Kinase-like_dom_sf"/>
</dbReference>
<dbReference type="Gene3D" id="1.10.510.10">
    <property type="entry name" value="Transferase(Phosphotransferase) domain 1"/>
    <property type="match status" value="2"/>
</dbReference>
<accession>A0A9Q0RLU0</accession>
<dbReference type="GO" id="GO:0005634">
    <property type="term" value="C:nucleus"/>
    <property type="evidence" value="ECO:0007669"/>
    <property type="project" value="TreeGrafter"/>
</dbReference>
<dbReference type="Proteomes" id="UP001142055">
    <property type="component" value="Chromosome 2"/>
</dbReference>
<sequence length="759" mass="88295">MTESAANQQHQNRLTQHRLRKHVFIQECTRLSQYMTTEQIIRIQSLSQLSDYDIELTMYNNDTPVAEEFNTITQSHIPGFSSLWRARLNTTGQQTKLQTSIVAQSSFVGSMNQARGLYVHAIKLSELSPEYRQQLCNESLKILRYMSTNRSTIVQNWTGAVVPKRQLFVRIVEIFLDGQYALVVQERFHFESTLQQYLWHGSWNGSYRTIDVKQWAIQLAEIVEVLNQAGIVHRFIRPENILLSNDQKTLKLSSFDFACLYWDSNANQTIPIRPRCLPIECEPNLLTHLPPECFFDGYDGSMDGKEYWKLDLQTYYRIDLNKGINVDSPPPSFRITQPNTVPATIAISSTAFSPNSITIFGLNGYEHLDGDESSMTKYRIDRDQSFTNDPTIVINHGSIDQYFKASIVQPEGTNNQESSSSQCLVKMVNRRQTPYRHHCILHNESSKIMRYISINAALFRYVHRILDIYLIGNCVYIFFESLQQYQSINYILTMGKNIHFPPPLTDRNGPTNNNNNEQFFTLFNVLNWIINLTETIGIISDHGLSHRYVRKEFVFVNEANPQQIKLSHFDMACFVWNPEKSLVVKRTRGIQDELDYNWDHLPPECFENNYDCRLIDVWSVGVLLCFCLTGKQPFNTLRQPFTLELAMEQWTQFKQTNRNSMRYFSDILDLVMVIIERRIQPVHLITMLRTLKNGMDKMNISTDGRRISANRLNRNAPRQKDSIGNYKYSTTPHNEQQQQQQQPMNDESSDSDGQRPRHS</sequence>
<keyword evidence="4" id="KW-1185">Reference proteome</keyword>
<proteinExistence type="predicted"/>
<evidence type="ECO:0000259" key="2">
    <source>
        <dbReference type="PROSITE" id="PS50011"/>
    </source>
</evidence>
<dbReference type="InterPro" id="IPR000719">
    <property type="entry name" value="Prot_kinase_dom"/>
</dbReference>
<dbReference type="PANTHER" id="PTHR44167">
    <property type="entry name" value="OVARIAN-SPECIFIC SERINE/THREONINE-PROTEIN KINASE LOK-RELATED"/>
    <property type="match status" value="1"/>
</dbReference>
<organism evidence="3 4">
    <name type="scientific">Blomia tropicalis</name>
    <name type="common">Mite</name>
    <dbReference type="NCBI Taxonomy" id="40697"/>
    <lineage>
        <taxon>Eukaryota</taxon>
        <taxon>Metazoa</taxon>
        <taxon>Ecdysozoa</taxon>
        <taxon>Arthropoda</taxon>
        <taxon>Chelicerata</taxon>
        <taxon>Arachnida</taxon>
        <taxon>Acari</taxon>
        <taxon>Acariformes</taxon>
        <taxon>Sarcoptiformes</taxon>
        <taxon>Astigmata</taxon>
        <taxon>Glycyphagoidea</taxon>
        <taxon>Echimyopodidae</taxon>
        <taxon>Blomia</taxon>
    </lineage>
</organism>
<protein>
    <recommendedName>
        <fullName evidence="2">Protein kinase domain-containing protein</fullName>
    </recommendedName>
</protein>